<evidence type="ECO:0000313" key="1">
    <source>
        <dbReference type="EMBL" id="KAK8070041.1"/>
    </source>
</evidence>
<proteinExistence type="predicted"/>
<dbReference type="GeneID" id="92091129"/>
<sequence>MALHTGHTDDMHRSLRDIARTATMRGSTLIRELVEIQRHQVTEEKSTEFVEELECLYIPGRGPGYTSGTQQKRISRVSAPVDLHRLLVRDCPVGVLLNQQLGDLFVAS</sequence>
<gene>
    <name evidence="1" type="ORF">PG994_006657</name>
</gene>
<dbReference type="EMBL" id="JAQQWL010000006">
    <property type="protein sequence ID" value="KAK8070041.1"/>
    <property type="molecule type" value="Genomic_DNA"/>
</dbReference>
<evidence type="ECO:0000313" key="2">
    <source>
        <dbReference type="Proteomes" id="UP001480595"/>
    </source>
</evidence>
<organism evidence="1 2">
    <name type="scientific">Apiospora phragmitis</name>
    <dbReference type="NCBI Taxonomy" id="2905665"/>
    <lineage>
        <taxon>Eukaryota</taxon>
        <taxon>Fungi</taxon>
        <taxon>Dikarya</taxon>
        <taxon>Ascomycota</taxon>
        <taxon>Pezizomycotina</taxon>
        <taxon>Sordariomycetes</taxon>
        <taxon>Xylariomycetidae</taxon>
        <taxon>Amphisphaeriales</taxon>
        <taxon>Apiosporaceae</taxon>
        <taxon>Apiospora</taxon>
    </lineage>
</organism>
<comment type="caution">
    <text evidence="1">The sequence shown here is derived from an EMBL/GenBank/DDBJ whole genome shotgun (WGS) entry which is preliminary data.</text>
</comment>
<name>A0ABR1VIB5_9PEZI</name>
<protein>
    <submittedName>
        <fullName evidence="1">Uncharacterized protein</fullName>
    </submittedName>
</protein>
<dbReference type="Proteomes" id="UP001480595">
    <property type="component" value="Unassembled WGS sequence"/>
</dbReference>
<accession>A0ABR1VIB5</accession>
<keyword evidence="2" id="KW-1185">Reference proteome</keyword>
<dbReference type="RefSeq" id="XP_066717335.1">
    <property type="nucleotide sequence ID" value="XM_066858066.1"/>
</dbReference>
<reference evidence="1 2" key="1">
    <citation type="submission" date="2023-01" db="EMBL/GenBank/DDBJ databases">
        <title>Analysis of 21 Apiospora genomes using comparative genomics revels a genus with tremendous synthesis potential of carbohydrate active enzymes and secondary metabolites.</title>
        <authorList>
            <person name="Sorensen T."/>
        </authorList>
    </citation>
    <scope>NUCLEOTIDE SEQUENCE [LARGE SCALE GENOMIC DNA]</scope>
    <source>
        <strain evidence="1 2">CBS 135458</strain>
    </source>
</reference>